<comment type="caution">
    <text evidence="18">The sequence shown here is derived from an EMBL/GenBank/DDBJ whole genome shotgun (WGS) entry which is preliminary data.</text>
</comment>
<keyword evidence="4" id="KW-0963">Cytoplasm</keyword>
<dbReference type="SUPFAM" id="SSF56112">
    <property type="entry name" value="Protein kinase-like (PK-like)"/>
    <property type="match status" value="1"/>
</dbReference>
<evidence type="ECO:0000256" key="5">
    <source>
        <dbReference type="ARBA" id="ARBA00022527"/>
    </source>
</evidence>
<feature type="region of interest" description="Disordered" evidence="16">
    <location>
        <begin position="455"/>
        <end position="478"/>
    </location>
</feature>
<dbReference type="SMART" id="SM00220">
    <property type="entry name" value="S_TKc"/>
    <property type="match status" value="1"/>
</dbReference>
<keyword evidence="9 15" id="KW-0547">Nucleotide-binding</keyword>
<evidence type="ECO:0000256" key="11">
    <source>
        <dbReference type="ARBA" id="ARBA00022840"/>
    </source>
</evidence>
<dbReference type="InterPro" id="IPR017441">
    <property type="entry name" value="Protein_kinase_ATP_BS"/>
</dbReference>
<keyword evidence="7" id="KW-0808">Transferase</keyword>
<evidence type="ECO:0000256" key="6">
    <source>
        <dbReference type="ARBA" id="ARBA00022553"/>
    </source>
</evidence>
<dbReference type="InterPro" id="IPR057380">
    <property type="entry name" value="UBA_SIK1/2/3"/>
</dbReference>
<feature type="region of interest" description="Disordered" evidence="16">
    <location>
        <begin position="720"/>
        <end position="882"/>
    </location>
</feature>
<feature type="compositionally biased region" description="Basic residues" evidence="16">
    <location>
        <begin position="744"/>
        <end position="754"/>
    </location>
</feature>
<dbReference type="InterPro" id="IPR000719">
    <property type="entry name" value="Prot_kinase_dom"/>
</dbReference>
<evidence type="ECO:0000256" key="16">
    <source>
        <dbReference type="SAM" id="MobiDB-lite"/>
    </source>
</evidence>
<keyword evidence="19" id="KW-1185">Reference proteome</keyword>
<reference evidence="19" key="1">
    <citation type="submission" date="2017-01" db="EMBL/GenBank/DDBJ databases">
        <title>Comparative genomics of anhydrobiosis in the tardigrade Hypsibius dujardini.</title>
        <authorList>
            <person name="Yoshida Y."/>
            <person name="Koutsovoulos G."/>
            <person name="Laetsch D."/>
            <person name="Stevens L."/>
            <person name="Kumar S."/>
            <person name="Horikawa D."/>
            <person name="Ishino K."/>
            <person name="Komine S."/>
            <person name="Tomita M."/>
            <person name="Blaxter M."/>
            <person name="Arakawa K."/>
        </authorList>
    </citation>
    <scope>NUCLEOTIDE SEQUENCE [LARGE SCALE GENOMIC DNA]</scope>
    <source>
        <strain evidence="19">Z151</strain>
    </source>
</reference>
<keyword evidence="8" id="KW-0479">Metal-binding</keyword>
<dbReference type="PANTHER" id="PTHR24346">
    <property type="entry name" value="MAP/MICROTUBULE AFFINITY-REGULATING KINASE"/>
    <property type="match status" value="1"/>
</dbReference>
<evidence type="ECO:0000259" key="17">
    <source>
        <dbReference type="PROSITE" id="PS50011"/>
    </source>
</evidence>
<dbReference type="CDD" id="cd14071">
    <property type="entry name" value="STKc_SIK"/>
    <property type="match status" value="1"/>
</dbReference>
<feature type="compositionally biased region" description="Polar residues" evidence="16">
    <location>
        <begin position="782"/>
        <end position="793"/>
    </location>
</feature>
<evidence type="ECO:0000256" key="15">
    <source>
        <dbReference type="PROSITE-ProRule" id="PRU10141"/>
    </source>
</evidence>
<evidence type="ECO:0000256" key="4">
    <source>
        <dbReference type="ARBA" id="ARBA00022490"/>
    </source>
</evidence>
<feature type="region of interest" description="Disordered" evidence="16">
    <location>
        <begin position="659"/>
        <end position="694"/>
    </location>
</feature>
<feature type="compositionally biased region" description="Low complexity" evidence="16">
    <location>
        <begin position="670"/>
        <end position="681"/>
    </location>
</feature>
<evidence type="ECO:0000256" key="14">
    <source>
        <dbReference type="ARBA" id="ARBA00048679"/>
    </source>
</evidence>
<evidence type="ECO:0000256" key="3">
    <source>
        <dbReference type="ARBA" id="ARBA00012513"/>
    </source>
</evidence>
<comment type="catalytic activity">
    <reaction evidence="13">
        <text>L-threonyl-[protein] + ATP = O-phospho-L-threonyl-[protein] + ADP + H(+)</text>
        <dbReference type="Rhea" id="RHEA:46608"/>
        <dbReference type="Rhea" id="RHEA-COMP:11060"/>
        <dbReference type="Rhea" id="RHEA-COMP:11605"/>
        <dbReference type="ChEBI" id="CHEBI:15378"/>
        <dbReference type="ChEBI" id="CHEBI:30013"/>
        <dbReference type="ChEBI" id="CHEBI:30616"/>
        <dbReference type="ChEBI" id="CHEBI:61977"/>
        <dbReference type="ChEBI" id="CHEBI:456216"/>
        <dbReference type="EC" id="2.7.11.1"/>
    </reaction>
</comment>
<feature type="compositionally biased region" description="Polar residues" evidence="16">
    <location>
        <begin position="518"/>
        <end position="545"/>
    </location>
</feature>
<keyword evidence="12" id="KW-0460">Magnesium</keyword>
<dbReference type="Pfam" id="PF00069">
    <property type="entry name" value="Pkinase"/>
    <property type="match status" value="1"/>
</dbReference>
<dbReference type="EC" id="2.7.11.1" evidence="3"/>
<accession>A0A1W0WDT0</accession>
<proteinExistence type="predicted"/>
<dbReference type="GO" id="GO:0005737">
    <property type="term" value="C:cytoplasm"/>
    <property type="evidence" value="ECO:0007669"/>
    <property type="project" value="UniProtKB-SubCell"/>
</dbReference>
<name>A0A1W0WDT0_HYPEX</name>
<keyword evidence="11 15" id="KW-0067">ATP-binding</keyword>
<feature type="binding site" evidence="15">
    <location>
        <position position="55"/>
    </location>
    <ligand>
        <name>ATP</name>
        <dbReference type="ChEBI" id="CHEBI:30616"/>
    </ligand>
</feature>
<sequence length="882" mass="96348">MVIMTESSSSTAGTAKVKAPIRVGFYDISRTLGKGNYAVVKLAKHRITKTEVAIKIIDKSRLDEANLQKIYREVQIMKQLDHPHIIKLYQVMETKNMLYLVCEYASNGEMFDYIANYGRIPEAAGRRIFWQILSAVEYCHQRNIVHRDLKAENLLLDVNMNIKLADFGFSNYFSPGVQLATWCGSPPYAAPEVFQGRKYSGPQTDIWSLGVVLYVLTTGSLPFDASTLQTLRDRVLSGRFRIPFFMSTDCEHLIRHMLVLDPNKRFSIEQIKQHPWTRTDGTFSTSLPNHPKPHVTPEVSDQVIQIMKSLGIEESKTRESVCNESFDHIAAIYYLLMEGISHQRHAMHHHRRPHSVVDETASGARAFLGDTRRHHFNQTFDSSTYQPRGAAGGGGYHQHRQPTQAQGSVSSTCSSFSTGSSMESSCGFVCPHHVTGGGGPMTSLDEGVGLDLSSSVDYDGGSSSSYRGQSYEALSEEDSSISHIPASISPLPSSLLHDLAQITDSPPGSGLGSPYDSFESQVEQEVLTSSLSSCGGAGVSSQHAQRIQHGKSVNSSGSTDEGDGSSSGHYNRPGCFRDGRRASETNLAPVDGLESNHPGGGATTWTCKNPLRQTGKTRGVLNVHHQIDEATYLSHLHNQMSATVNDEAAAMERLTLHPVSGSIDEHDPGSSGSSCSSYQSSNTRPPLPKRISLPERLESQPQKLLVYKHAMQLQHNLATAVHPTSSSTESADPAAQQSLQQQHLFHRLQNKRAAWKNQSSMHRSMDYPASMGVPGPTRRPTALQQPLRQNFFKQSHLPTVLSTPTSSSREFDWGTLGQMSSSERPPEAGSSSAGGGGGHSPTPEQMMVDSPDHDQMHYTSPSSSWSGSGGGGGPSSDQMETN</sequence>
<dbReference type="GO" id="GO:0005524">
    <property type="term" value="F:ATP binding"/>
    <property type="evidence" value="ECO:0007669"/>
    <property type="project" value="UniProtKB-UniRule"/>
</dbReference>
<evidence type="ECO:0000256" key="12">
    <source>
        <dbReference type="ARBA" id="ARBA00022842"/>
    </source>
</evidence>
<dbReference type="Gene3D" id="1.10.510.10">
    <property type="entry name" value="Transferase(Phosphotransferase) domain 1"/>
    <property type="match status" value="1"/>
</dbReference>
<dbReference type="Proteomes" id="UP000192578">
    <property type="component" value="Unassembled WGS sequence"/>
</dbReference>
<dbReference type="InterPro" id="IPR034672">
    <property type="entry name" value="SIK"/>
</dbReference>
<evidence type="ECO:0000256" key="9">
    <source>
        <dbReference type="ARBA" id="ARBA00022741"/>
    </source>
</evidence>
<evidence type="ECO:0000256" key="13">
    <source>
        <dbReference type="ARBA" id="ARBA00047899"/>
    </source>
</evidence>
<dbReference type="FunFam" id="1.10.510.10:FF:000154">
    <property type="entry name" value="Serine/threonine-protein kinase SIK2"/>
    <property type="match status" value="1"/>
</dbReference>
<evidence type="ECO:0000313" key="18">
    <source>
        <dbReference type="EMBL" id="OQV13360.1"/>
    </source>
</evidence>
<keyword evidence="6" id="KW-0597">Phosphoprotein</keyword>
<comment type="cofactor">
    <cofactor evidence="1">
        <name>Mg(2+)</name>
        <dbReference type="ChEBI" id="CHEBI:18420"/>
    </cofactor>
</comment>
<dbReference type="Pfam" id="PF23312">
    <property type="entry name" value="UBA_SIK3"/>
    <property type="match status" value="1"/>
</dbReference>
<feature type="domain" description="Protein kinase" evidence="17">
    <location>
        <begin position="26"/>
        <end position="277"/>
    </location>
</feature>
<organism evidence="18 19">
    <name type="scientific">Hypsibius exemplaris</name>
    <name type="common">Freshwater tardigrade</name>
    <dbReference type="NCBI Taxonomy" id="2072580"/>
    <lineage>
        <taxon>Eukaryota</taxon>
        <taxon>Metazoa</taxon>
        <taxon>Ecdysozoa</taxon>
        <taxon>Tardigrada</taxon>
        <taxon>Eutardigrada</taxon>
        <taxon>Parachela</taxon>
        <taxon>Hypsibioidea</taxon>
        <taxon>Hypsibiidae</taxon>
        <taxon>Hypsibius</taxon>
    </lineage>
</organism>
<dbReference type="GO" id="GO:0046872">
    <property type="term" value="F:metal ion binding"/>
    <property type="evidence" value="ECO:0007669"/>
    <property type="project" value="UniProtKB-KW"/>
</dbReference>
<feature type="region of interest" description="Disordered" evidence="16">
    <location>
        <begin position="378"/>
        <end position="414"/>
    </location>
</feature>
<dbReference type="OrthoDB" id="193931at2759"/>
<dbReference type="GO" id="GO:0000226">
    <property type="term" value="P:microtubule cytoskeleton organization"/>
    <property type="evidence" value="ECO:0007669"/>
    <property type="project" value="TreeGrafter"/>
</dbReference>
<keyword evidence="10 18" id="KW-0418">Kinase</keyword>
<dbReference type="PANTHER" id="PTHR24346:SF74">
    <property type="entry name" value="PROTEIN KINASE DOMAIN-CONTAINING PROTEIN"/>
    <property type="match status" value="1"/>
</dbReference>
<evidence type="ECO:0000256" key="1">
    <source>
        <dbReference type="ARBA" id="ARBA00001946"/>
    </source>
</evidence>
<keyword evidence="5" id="KW-0723">Serine/threonine-protein kinase</keyword>
<dbReference type="CDD" id="cd14338">
    <property type="entry name" value="UBA_SIK"/>
    <property type="match status" value="1"/>
</dbReference>
<feature type="compositionally biased region" description="Low complexity" evidence="16">
    <location>
        <begin position="795"/>
        <end position="808"/>
    </location>
</feature>
<gene>
    <name evidence="18" type="ORF">BV898_12395</name>
</gene>
<dbReference type="GO" id="GO:0035556">
    <property type="term" value="P:intracellular signal transduction"/>
    <property type="evidence" value="ECO:0007669"/>
    <property type="project" value="TreeGrafter"/>
</dbReference>
<evidence type="ECO:0000313" key="19">
    <source>
        <dbReference type="Proteomes" id="UP000192578"/>
    </source>
</evidence>
<dbReference type="FunFam" id="3.30.200.20:FF:000003">
    <property type="entry name" value="Non-specific serine/threonine protein kinase"/>
    <property type="match status" value="1"/>
</dbReference>
<evidence type="ECO:0000256" key="8">
    <source>
        <dbReference type="ARBA" id="ARBA00022723"/>
    </source>
</evidence>
<dbReference type="PROSITE" id="PS00107">
    <property type="entry name" value="PROTEIN_KINASE_ATP"/>
    <property type="match status" value="1"/>
</dbReference>
<feature type="compositionally biased region" description="Polar residues" evidence="16">
    <location>
        <begin position="720"/>
        <end position="743"/>
    </location>
</feature>
<feature type="compositionally biased region" description="Low complexity" evidence="16">
    <location>
        <begin position="555"/>
        <end position="568"/>
    </location>
</feature>
<evidence type="ECO:0000256" key="7">
    <source>
        <dbReference type="ARBA" id="ARBA00022679"/>
    </source>
</evidence>
<dbReference type="PROSITE" id="PS50011">
    <property type="entry name" value="PROTEIN_KINASE_DOM"/>
    <property type="match status" value="1"/>
</dbReference>
<dbReference type="PROSITE" id="PS00108">
    <property type="entry name" value="PROTEIN_KINASE_ST"/>
    <property type="match status" value="1"/>
</dbReference>
<evidence type="ECO:0000256" key="2">
    <source>
        <dbReference type="ARBA" id="ARBA00004496"/>
    </source>
</evidence>
<dbReference type="InterPro" id="IPR011009">
    <property type="entry name" value="Kinase-like_dom_sf"/>
</dbReference>
<protein>
    <recommendedName>
        <fullName evidence="3">non-specific serine/threonine protein kinase</fullName>
        <ecNumber evidence="3">2.7.11.1</ecNumber>
    </recommendedName>
</protein>
<comment type="subcellular location">
    <subcellularLocation>
        <location evidence="2">Cytoplasm</location>
    </subcellularLocation>
</comment>
<dbReference type="GO" id="GO:0050321">
    <property type="term" value="F:tau-protein kinase activity"/>
    <property type="evidence" value="ECO:0007669"/>
    <property type="project" value="TreeGrafter"/>
</dbReference>
<feature type="compositionally biased region" description="Low complexity" evidence="16">
    <location>
        <begin position="455"/>
        <end position="466"/>
    </location>
</feature>
<evidence type="ECO:0000256" key="10">
    <source>
        <dbReference type="ARBA" id="ARBA00022777"/>
    </source>
</evidence>
<dbReference type="InterPro" id="IPR008271">
    <property type="entry name" value="Ser/Thr_kinase_AS"/>
</dbReference>
<dbReference type="AlphaFoldDB" id="A0A1W0WDT0"/>
<feature type="region of interest" description="Disordered" evidence="16">
    <location>
        <begin position="500"/>
        <end position="611"/>
    </location>
</feature>
<dbReference type="EMBL" id="MTYJ01000125">
    <property type="protein sequence ID" value="OQV13360.1"/>
    <property type="molecule type" value="Genomic_DNA"/>
</dbReference>
<comment type="catalytic activity">
    <reaction evidence="14">
        <text>L-seryl-[protein] + ATP = O-phospho-L-seryl-[protein] + ADP + H(+)</text>
        <dbReference type="Rhea" id="RHEA:17989"/>
        <dbReference type="Rhea" id="RHEA-COMP:9863"/>
        <dbReference type="Rhea" id="RHEA-COMP:11604"/>
        <dbReference type="ChEBI" id="CHEBI:15378"/>
        <dbReference type="ChEBI" id="CHEBI:29999"/>
        <dbReference type="ChEBI" id="CHEBI:30616"/>
        <dbReference type="ChEBI" id="CHEBI:83421"/>
        <dbReference type="ChEBI" id="CHEBI:456216"/>
        <dbReference type="EC" id="2.7.11.1"/>
    </reaction>
</comment>